<dbReference type="Pfam" id="PF04075">
    <property type="entry name" value="F420H2_quin_red"/>
    <property type="match status" value="1"/>
</dbReference>
<evidence type="ECO:0000313" key="2">
    <source>
        <dbReference type="Proteomes" id="UP001164965"/>
    </source>
</evidence>
<dbReference type="NCBIfam" id="TIGR00026">
    <property type="entry name" value="hi_GC_TIGR00026"/>
    <property type="match status" value="1"/>
</dbReference>
<dbReference type="InterPro" id="IPR004378">
    <property type="entry name" value="F420H2_quin_Rdtase"/>
</dbReference>
<organism evidence="1 2">
    <name type="scientific">Rhodococcus antarcticus</name>
    <dbReference type="NCBI Taxonomy" id="2987751"/>
    <lineage>
        <taxon>Bacteria</taxon>
        <taxon>Bacillati</taxon>
        <taxon>Actinomycetota</taxon>
        <taxon>Actinomycetes</taxon>
        <taxon>Mycobacteriales</taxon>
        <taxon>Nocardiaceae</taxon>
        <taxon>Rhodococcus</taxon>
    </lineage>
</organism>
<dbReference type="EMBL" id="CP110616">
    <property type="protein sequence ID" value="UZJ26927.1"/>
    <property type="molecule type" value="Genomic_DNA"/>
</dbReference>
<dbReference type="RefSeq" id="WP_265385031.1">
    <property type="nucleotide sequence ID" value="NZ_CP110616.1"/>
</dbReference>
<accession>A0ABY6P5K3</accession>
<keyword evidence="2" id="KW-1185">Reference proteome</keyword>
<reference evidence="1" key="1">
    <citation type="submission" date="2022-10" db="EMBL/GenBank/DDBJ databases">
        <title>Rhodococcus sp.75.</title>
        <authorList>
            <person name="Sun M."/>
        </authorList>
    </citation>
    <scope>NUCLEOTIDE SEQUENCE</scope>
    <source>
        <strain evidence="1">75</strain>
        <plasmid evidence="1">unnamed1</plasmid>
    </source>
</reference>
<keyword evidence="1" id="KW-0614">Plasmid</keyword>
<gene>
    <name evidence="1" type="ORF">RHODO2019_18255</name>
</gene>
<sequence>MVRAPIWLFRARLGAVFGSRLLMIEHVGRRSGLRRYVVLEVVDRPSPGCCVVVAGFGRRAQWFRNVEANPHVRVYLGSRAPVAAVARRLDDGAATVSLGRYADAHPRSWAKFRPVLEQTLGTHIDGRGTDLPMVAIDVEPGR</sequence>
<evidence type="ECO:0000313" key="1">
    <source>
        <dbReference type="EMBL" id="UZJ26927.1"/>
    </source>
</evidence>
<name>A0ABY6P5K3_9NOCA</name>
<protein>
    <submittedName>
        <fullName evidence="1">Nitroreductase family deazaflavin-dependent oxidoreductase</fullName>
    </submittedName>
</protein>
<dbReference type="Proteomes" id="UP001164965">
    <property type="component" value="Plasmid unnamed1"/>
</dbReference>
<dbReference type="Gene3D" id="2.30.110.10">
    <property type="entry name" value="Electron Transport, Fmn-binding Protein, Chain A"/>
    <property type="match status" value="1"/>
</dbReference>
<geneLocation type="plasmid" evidence="1 2">
    <name>unnamed1</name>
</geneLocation>
<proteinExistence type="predicted"/>
<dbReference type="InterPro" id="IPR012349">
    <property type="entry name" value="Split_barrel_FMN-bd"/>
</dbReference>